<dbReference type="EMBL" id="SRLO01000053">
    <property type="protein sequence ID" value="TNN80649.1"/>
    <property type="molecule type" value="Genomic_DNA"/>
</dbReference>
<sequence>MEAEKLNPLDQISEHLYAHKAAEKELTANHQQLQGQCHDSGNNVAMVTPMDDKRTVALSTLLIMG</sequence>
<gene>
    <name evidence="1" type="ORF">EYF80_009157</name>
</gene>
<protein>
    <submittedName>
        <fullName evidence="1">Uncharacterized protein</fullName>
    </submittedName>
</protein>
<dbReference type="Proteomes" id="UP000314294">
    <property type="component" value="Unassembled WGS sequence"/>
</dbReference>
<evidence type="ECO:0000313" key="2">
    <source>
        <dbReference type="Proteomes" id="UP000314294"/>
    </source>
</evidence>
<dbReference type="AlphaFoldDB" id="A0A4Z2IRL9"/>
<comment type="caution">
    <text evidence="1">The sequence shown here is derived from an EMBL/GenBank/DDBJ whole genome shotgun (WGS) entry which is preliminary data.</text>
</comment>
<name>A0A4Z2IRL9_9TELE</name>
<evidence type="ECO:0000313" key="1">
    <source>
        <dbReference type="EMBL" id="TNN80649.1"/>
    </source>
</evidence>
<accession>A0A4Z2IRL9</accession>
<keyword evidence="2" id="KW-1185">Reference proteome</keyword>
<proteinExistence type="predicted"/>
<reference evidence="1 2" key="1">
    <citation type="submission" date="2019-03" db="EMBL/GenBank/DDBJ databases">
        <title>First draft genome of Liparis tanakae, snailfish: a comprehensive survey of snailfish specific genes.</title>
        <authorList>
            <person name="Kim W."/>
            <person name="Song I."/>
            <person name="Jeong J.-H."/>
            <person name="Kim D."/>
            <person name="Kim S."/>
            <person name="Ryu S."/>
            <person name="Song J.Y."/>
            <person name="Lee S.K."/>
        </authorList>
    </citation>
    <scope>NUCLEOTIDE SEQUENCE [LARGE SCALE GENOMIC DNA]</scope>
    <source>
        <tissue evidence="1">Muscle</tissue>
    </source>
</reference>
<organism evidence="1 2">
    <name type="scientific">Liparis tanakae</name>
    <name type="common">Tanaka's snailfish</name>
    <dbReference type="NCBI Taxonomy" id="230148"/>
    <lineage>
        <taxon>Eukaryota</taxon>
        <taxon>Metazoa</taxon>
        <taxon>Chordata</taxon>
        <taxon>Craniata</taxon>
        <taxon>Vertebrata</taxon>
        <taxon>Euteleostomi</taxon>
        <taxon>Actinopterygii</taxon>
        <taxon>Neopterygii</taxon>
        <taxon>Teleostei</taxon>
        <taxon>Neoteleostei</taxon>
        <taxon>Acanthomorphata</taxon>
        <taxon>Eupercaria</taxon>
        <taxon>Perciformes</taxon>
        <taxon>Cottioidei</taxon>
        <taxon>Cottales</taxon>
        <taxon>Liparidae</taxon>
        <taxon>Liparis</taxon>
    </lineage>
</organism>